<dbReference type="InterPro" id="IPR029058">
    <property type="entry name" value="AB_hydrolase_fold"/>
</dbReference>
<dbReference type="Proteomes" id="UP000231279">
    <property type="component" value="Unassembled WGS sequence"/>
</dbReference>
<dbReference type="Pfam" id="PF01764">
    <property type="entry name" value="Lipase_3"/>
    <property type="match status" value="1"/>
</dbReference>
<name>A0A2G9GQI2_9LAMI</name>
<evidence type="ECO:0000256" key="2">
    <source>
        <dbReference type="SAM" id="MobiDB-lite"/>
    </source>
</evidence>
<proteinExistence type="predicted"/>
<dbReference type="GO" id="GO:0008970">
    <property type="term" value="F:phospholipase A1 activity"/>
    <property type="evidence" value="ECO:0007669"/>
    <property type="project" value="InterPro"/>
</dbReference>
<evidence type="ECO:0000256" key="1">
    <source>
        <dbReference type="ARBA" id="ARBA00022801"/>
    </source>
</evidence>
<dbReference type="AlphaFoldDB" id="A0A2G9GQI2"/>
<dbReference type="EMBL" id="NKXS01004062">
    <property type="protein sequence ID" value="PIN07541.1"/>
    <property type="molecule type" value="Genomic_DNA"/>
</dbReference>
<comment type="caution">
    <text evidence="4">The sequence shown here is derived from an EMBL/GenBank/DDBJ whole genome shotgun (WGS) entry which is preliminary data.</text>
</comment>
<feature type="domain" description="Fungal lipase-type" evidence="3">
    <location>
        <begin position="337"/>
        <end position="473"/>
    </location>
</feature>
<organism evidence="4 5">
    <name type="scientific">Handroanthus impetiginosus</name>
    <dbReference type="NCBI Taxonomy" id="429701"/>
    <lineage>
        <taxon>Eukaryota</taxon>
        <taxon>Viridiplantae</taxon>
        <taxon>Streptophyta</taxon>
        <taxon>Embryophyta</taxon>
        <taxon>Tracheophyta</taxon>
        <taxon>Spermatophyta</taxon>
        <taxon>Magnoliopsida</taxon>
        <taxon>eudicotyledons</taxon>
        <taxon>Gunneridae</taxon>
        <taxon>Pentapetalae</taxon>
        <taxon>asterids</taxon>
        <taxon>lamiids</taxon>
        <taxon>Lamiales</taxon>
        <taxon>Bignoniaceae</taxon>
        <taxon>Crescentiina</taxon>
        <taxon>Tabebuia alliance</taxon>
        <taxon>Handroanthus</taxon>
    </lineage>
</organism>
<dbReference type="CDD" id="cd00519">
    <property type="entry name" value="Lipase_3"/>
    <property type="match status" value="1"/>
</dbReference>
<dbReference type="PANTHER" id="PTHR46483">
    <property type="entry name" value="PHOSPHOLIPASE A1 PLIP2, CHLOROPLASTIC"/>
    <property type="match status" value="1"/>
</dbReference>
<dbReference type="SUPFAM" id="SSF53474">
    <property type="entry name" value="alpha/beta-Hydrolases"/>
    <property type="match status" value="1"/>
</dbReference>
<dbReference type="InterPro" id="IPR043367">
    <property type="entry name" value="PLIP1/2/3"/>
</dbReference>
<keyword evidence="1" id="KW-0378">Hydrolase</keyword>
<evidence type="ECO:0000313" key="4">
    <source>
        <dbReference type="EMBL" id="PIN07541.1"/>
    </source>
</evidence>
<evidence type="ECO:0000259" key="3">
    <source>
        <dbReference type="Pfam" id="PF01764"/>
    </source>
</evidence>
<feature type="region of interest" description="Disordered" evidence="2">
    <location>
        <begin position="191"/>
        <end position="230"/>
    </location>
</feature>
<keyword evidence="5" id="KW-1185">Reference proteome</keyword>
<sequence length="511" mass="57167">MMAPPIPAVGIGEFRMNAKPLVPAGQLRNSPWDSIRSSWTGPKNRYEPATASVNETVVVEEKEKYTQREAQNGNWVSKIMLVKSLWKNGAKDDDLVEEGGVKMEEDLNNGAEEDDGCAVDDDDNEEKIEFNRESFSKLLQKVPLKEAKLYAQMSYLGCLAYSISQIKPGNLLKNHGLRFVTSSIEKKQRSIKVEKEKESAEEGKEKLKTEPEAKEIKGNEGEPSERDYTKPNENGISAFAAYELATSAASYLHSHTQSMLRFKSSKLMSNEDIDGSMKNIDMINQDVASLMATDSVTAVVAAKEEVKQAVADDLNSIHSSPCEWFVCDDDQSATRFFVIQGSESLASWKANLLFEPIQFEGLDVLVHRGIYEAAKGIYEQILPEVRRHLKSHGNCAKFRFTGHSLGGSLSLLINLMLLIRGEAPRSSLLPVLTFGSPSIMYGGDRLLRNLRLPGDHIRSITMHRDIVPRVFSCKYPSHIIEFLKAVNGNFRDLPYLNREVHIYCPRGCLSE</sequence>
<dbReference type="PANTHER" id="PTHR46483:SF4">
    <property type="entry name" value="PHOSPHOLIPASE A1 PLIP2, CHLOROPLASTIC"/>
    <property type="match status" value="1"/>
</dbReference>
<dbReference type="GO" id="GO:0006629">
    <property type="term" value="P:lipid metabolic process"/>
    <property type="evidence" value="ECO:0007669"/>
    <property type="project" value="InterPro"/>
</dbReference>
<evidence type="ECO:0000313" key="5">
    <source>
        <dbReference type="Proteomes" id="UP000231279"/>
    </source>
</evidence>
<dbReference type="Gene3D" id="3.40.50.1820">
    <property type="entry name" value="alpha/beta hydrolase"/>
    <property type="match status" value="1"/>
</dbReference>
<protein>
    <recommendedName>
        <fullName evidence="3">Fungal lipase-type domain-containing protein</fullName>
    </recommendedName>
</protein>
<dbReference type="InterPro" id="IPR002921">
    <property type="entry name" value="Fungal_lipase-type"/>
</dbReference>
<accession>A0A2G9GQI2</accession>
<gene>
    <name evidence="4" type="ORF">CDL12_19894</name>
</gene>
<dbReference type="OrthoDB" id="438440at2759"/>
<reference evidence="5" key="1">
    <citation type="journal article" date="2018" name="Gigascience">
        <title>Genome assembly of the Pink Ipe (Handroanthus impetiginosus, Bignoniaceae), a highly valued, ecologically keystone Neotropical timber forest tree.</title>
        <authorList>
            <person name="Silva-Junior O.B."/>
            <person name="Grattapaglia D."/>
            <person name="Novaes E."/>
            <person name="Collevatti R.G."/>
        </authorList>
    </citation>
    <scope>NUCLEOTIDE SEQUENCE [LARGE SCALE GENOMIC DNA]</scope>
    <source>
        <strain evidence="5">cv. UFG-1</strain>
    </source>
</reference>